<keyword evidence="3" id="KW-1185">Reference proteome</keyword>
<dbReference type="OMA" id="ANDYTWL"/>
<feature type="region of interest" description="Disordered" evidence="1">
    <location>
        <begin position="293"/>
        <end position="320"/>
    </location>
</feature>
<proteinExistence type="predicted"/>
<dbReference type="OrthoDB" id="10657157at2759"/>
<evidence type="ECO:0000256" key="1">
    <source>
        <dbReference type="SAM" id="MobiDB-lite"/>
    </source>
</evidence>
<comment type="caution">
    <text evidence="2">The sequence shown here is derived from an EMBL/GenBank/DDBJ whole genome shotgun (WGS) entry which is preliminary data.</text>
</comment>
<dbReference type="InterPro" id="IPR011029">
    <property type="entry name" value="DEATH-like_dom_sf"/>
</dbReference>
<dbReference type="Gene3D" id="1.10.533.10">
    <property type="entry name" value="Death Domain, Fas"/>
    <property type="match status" value="1"/>
</dbReference>
<sequence>MELERSERLLQHLPQIREMVDYLEVSGTLLTSGIISSTDHRTFLGVVSSAGNSSGIQELVQVLRLRRNGFTAFVSALRANDYTWLAEKLDPEPFTTTKAEEPPTRRRISGLLKRSRSRNSESSRLSGETVFTTYRQSFPMDLSASSRSLNQCHTTLTKSFDSLNLQGDRESMASSSSSSKRKNSIASALLLNVPAEASSLPDAEIVSKIAAEFNFFSLPESLASLKRINIASKSPQSKKKLKKKEKLAAAHLTGGCKSVNLKIKFKTKDARDRFVAGVNSSSIFSDLGGIKGVPLDSKKGDKANSTTTTGGSWFSKLLKR</sequence>
<organism evidence="2 3">
    <name type="scientific">Folsomia candida</name>
    <name type="common">Springtail</name>
    <dbReference type="NCBI Taxonomy" id="158441"/>
    <lineage>
        <taxon>Eukaryota</taxon>
        <taxon>Metazoa</taxon>
        <taxon>Ecdysozoa</taxon>
        <taxon>Arthropoda</taxon>
        <taxon>Hexapoda</taxon>
        <taxon>Collembola</taxon>
        <taxon>Entomobryomorpha</taxon>
        <taxon>Isotomoidea</taxon>
        <taxon>Isotomidae</taxon>
        <taxon>Proisotominae</taxon>
        <taxon>Folsomia</taxon>
    </lineage>
</organism>
<evidence type="ECO:0000313" key="2">
    <source>
        <dbReference type="EMBL" id="OXA60923.1"/>
    </source>
</evidence>
<dbReference type="EMBL" id="LNIX01000002">
    <property type="protein sequence ID" value="OXA60923.1"/>
    <property type="molecule type" value="Genomic_DNA"/>
</dbReference>
<reference evidence="2 3" key="1">
    <citation type="submission" date="2015-12" db="EMBL/GenBank/DDBJ databases">
        <title>The genome of Folsomia candida.</title>
        <authorList>
            <person name="Faddeeva A."/>
            <person name="Derks M.F."/>
            <person name="Anvar Y."/>
            <person name="Smit S."/>
            <person name="Van Straalen N."/>
            <person name="Roelofs D."/>
        </authorList>
    </citation>
    <scope>NUCLEOTIDE SEQUENCE [LARGE SCALE GENOMIC DNA]</scope>
    <source>
        <strain evidence="2 3">VU population</strain>
        <tissue evidence="2">Whole body</tissue>
    </source>
</reference>
<feature type="compositionally biased region" description="Polar residues" evidence="1">
    <location>
        <begin position="303"/>
        <end position="312"/>
    </location>
</feature>
<name>A0A226ETI5_FOLCA</name>
<dbReference type="Proteomes" id="UP000198287">
    <property type="component" value="Unassembled WGS sequence"/>
</dbReference>
<gene>
    <name evidence="2" type="ORF">Fcan01_04439</name>
</gene>
<feature type="compositionally biased region" description="Basic residues" evidence="1">
    <location>
        <begin position="105"/>
        <end position="117"/>
    </location>
</feature>
<protein>
    <submittedName>
        <fullName evidence="2">Uncharacterized protein</fullName>
    </submittedName>
</protein>
<accession>A0A226ETI5</accession>
<dbReference type="AlphaFoldDB" id="A0A226ETI5"/>
<feature type="region of interest" description="Disordered" evidence="1">
    <location>
        <begin position="94"/>
        <end position="125"/>
    </location>
</feature>
<evidence type="ECO:0000313" key="3">
    <source>
        <dbReference type="Proteomes" id="UP000198287"/>
    </source>
</evidence>